<dbReference type="OrthoDB" id="1745865at2759"/>
<accession>A0A8S0RI54</accession>
<gene>
    <name evidence="2" type="ORF">OLEA9_A004507</name>
</gene>
<dbReference type="AlphaFoldDB" id="A0A8S0RI54"/>
<evidence type="ECO:0000313" key="3">
    <source>
        <dbReference type="Proteomes" id="UP000594638"/>
    </source>
</evidence>
<keyword evidence="3" id="KW-1185">Reference proteome</keyword>
<dbReference type="Pfam" id="PF25908">
    <property type="entry name" value="DUF7963"/>
    <property type="match status" value="1"/>
</dbReference>
<evidence type="ECO:0000313" key="2">
    <source>
        <dbReference type="EMBL" id="CAA2978953.1"/>
    </source>
</evidence>
<evidence type="ECO:0000259" key="1">
    <source>
        <dbReference type="Pfam" id="PF25908"/>
    </source>
</evidence>
<dbReference type="InterPro" id="IPR058269">
    <property type="entry name" value="DUF7963"/>
</dbReference>
<feature type="domain" description="DUF7963" evidence="1">
    <location>
        <begin position="42"/>
        <end position="66"/>
    </location>
</feature>
<reference evidence="2 3" key="1">
    <citation type="submission" date="2019-12" db="EMBL/GenBank/DDBJ databases">
        <authorList>
            <person name="Alioto T."/>
            <person name="Alioto T."/>
            <person name="Gomez Garrido J."/>
        </authorList>
    </citation>
    <scope>NUCLEOTIDE SEQUENCE [LARGE SCALE GENOMIC DNA]</scope>
</reference>
<organism evidence="2 3">
    <name type="scientific">Olea europaea subsp. europaea</name>
    <dbReference type="NCBI Taxonomy" id="158383"/>
    <lineage>
        <taxon>Eukaryota</taxon>
        <taxon>Viridiplantae</taxon>
        <taxon>Streptophyta</taxon>
        <taxon>Embryophyta</taxon>
        <taxon>Tracheophyta</taxon>
        <taxon>Spermatophyta</taxon>
        <taxon>Magnoliopsida</taxon>
        <taxon>eudicotyledons</taxon>
        <taxon>Gunneridae</taxon>
        <taxon>Pentapetalae</taxon>
        <taxon>asterids</taxon>
        <taxon>lamiids</taxon>
        <taxon>Lamiales</taxon>
        <taxon>Oleaceae</taxon>
        <taxon>Oleeae</taxon>
        <taxon>Olea</taxon>
    </lineage>
</organism>
<dbReference type="EMBL" id="CACTIH010003623">
    <property type="protein sequence ID" value="CAA2978953.1"/>
    <property type="molecule type" value="Genomic_DNA"/>
</dbReference>
<sequence length="237" mass="25195">MGTPNTVATPTVESNLAAVSLSSDELAAKAMDKRYEGLIITARAFSVSNPSRTASEHLKKGTCPQLFFCSRSSSSGGNRSGDGKGGGGTAFSVQQVPPLAMVDPSRFTVELAYPPVILMAHTSAVPVAGDASPCVVVSNEGRMYGRQPQQQLVLSDWIYQCCGSVSLSTLEHPKFKAFLNQIGLPAISRKEFMGSRLDAKYDESKAESEGKISDTMLCQIALMVGSLRIIVGTKKVL</sequence>
<proteinExistence type="predicted"/>
<name>A0A8S0RI54_OLEEU</name>
<protein>
    <recommendedName>
        <fullName evidence="1">DUF7963 domain-containing protein</fullName>
    </recommendedName>
</protein>
<comment type="caution">
    <text evidence="2">The sequence shown here is derived from an EMBL/GenBank/DDBJ whole genome shotgun (WGS) entry which is preliminary data.</text>
</comment>
<dbReference type="Proteomes" id="UP000594638">
    <property type="component" value="Unassembled WGS sequence"/>
</dbReference>
<dbReference type="Gramene" id="OE9A004507T1">
    <property type="protein sequence ID" value="OE9A004507C1"/>
    <property type="gene ID" value="OE9A004507"/>
</dbReference>